<dbReference type="Gene3D" id="3.40.640.10">
    <property type="entry name" value="Type I PLP-dependent aspartate aminotransferase-like (Major domain)"/>
    <property type="match status" value="1"/>
</dbReference>
<reference evidence="2 3" key="1">
    <citation type="submission" date="2014-11" db="EMBL/GenBank/DDBJ databases">
        <authorList>
            <person name="Zhu J."/>
            <person name="Qi W."/>
            <person name="Song R."/>
        </authorList>
    </citation>
    <scope>NUCLEOTIDE SEQUENCE [LARGE SCALE GENOMIC DNA]</scope>
</reference>
<dbReference type="InterPro" id="IPR000310">
    <property type="entry name" value="Orn/Lys/Arg_deCO2ase_major_dom"/>
</dbReference>
<dbReference type="PANTHER" id="PTHR45229:SF3">
    <property type="entry name" value="BIODEGRADATIVE ARGININE DECARBOXYLASE"/>
    <property type="match status" value="1"/>
</dbReference>
<name>A0A0G4EB82_VITBC</name>
<dbReference type="FunCoup" id="A0A0G4EB82">
    <property type="interactions" value="4"/>
</dbReference>
<dbReference type="Proteomes" id="UP000041254">
    <property type="component" value="Unassembled WGS sequence"/>
</dbReference>
<dbReference type="AlphaFoldDB" id="A0A0G4EB82"/>
<dbReference type="CDD" id="cd00615">
    <property type="entry name" value="Orn_deC_like"/>
    <property type="match status" value="1"/>
</dbReference>
<dbReference type="Gene3D" id="3.90.105.10">
    <property type="entry name" value="Molybdopterin biosynthesis moea protein, domain 2"/>
    <property type="match status" value="1"/>
</dbReference>
<proteinExistence type="predicted"/>
<dbReference type="GO" id="GO:0006520">
    <property type="term" value="P:amino acid metabolic process"/>
    <property type="evidence" value="ECO:0007669"/>
    <property type="project" value="InterPro"/>
</dbReference>
<dbReference type="Pfam" id="PF01276">
    <property type="entry name" value="OKR_DC_1"/>
    <property type="match status" value="2"/>
</dbReference>
<dbReference type="EMBL" id="CDMY01000086">
    <property type="protein sequence ID" value="CEL92524.1"/>
    <property type="molecule type" value="Genomic_DNA"/>
</dbReference>
<accession>A0A0G4EB82</accession>
<dbReference type="OMA" id="LVDRDCH"/>
<dbReference type="InterPro" id="IPR036633">
    <property type="entry name" value="Prn/Lys/Arg_de-COase_C_sf"/>
</dbReference>
<dbReference type="PANTHER" id="PTHR45229">
    <property type="entry name" value="CONSTITUTIVE ORNITHINE DECARBOXYLASE"/>
    <property type="match status" value="1"/>
</dbReference>
<dbReference type="OrthoDB" id="5978656at2759"/>
<dbReference type="STRING" id="1169540.A0A0G4EB82"/>
<dbReference type="GO" id="GO:0005829">
    <property type="term" value="C:cytosol"/>
    <property type="evidence" value="ECO:0007669"/>
    <property type="project" value="TreeGrafter"/>
</dbReference>
<evidence type="ECO:0000313" key="3">
    <source>
        <dbReference type="Proteomes" id="UP000041254"/>
    </source>
</evidence>
<sequence>MLPTMPMQSLLSRQWTDLKQRPFRRKLSRQETSQQLVSSVEQLESMKDCFFCHTLRYELWEVLVNDYLPNHNLNKTDATLSILDRLEGFWGDEMTLSLETLRMLVRDDKWTEAQKNANKNLKQFTYRHLDDEEARPTKYCVMVIVAPLDKGDITRDVGQELRSMMHSKGGPPPYNVVTCTSVEEALLCVLINSDIQAIVVQDLQHSINCENANAFVEDFRHLVEGYDRFVAKPIKEIHNGASIHGTLLKAIKMMRPEIHLYTVTHSQTPLLASGKGQGTLAPAPFEEDERYVDSSGDFDPSIFINREFCQLDGHLELHDTIVQGVKEKQACPFFDALKRYAEKPIGVFHALAISRGNSIHKSRWIGHFMDFYGMNLFKAESSSTCGGLDSLLEPHGAIKDAQELAAKTFGAHKTFFVTNGTSTANKIVLQAVLKPNDVVLVDRDCHKSHHYGMVLTGARPCYLDAYPLHDFSMYGGVPLETIKRTLLAYKAQGRLMQVKLLVLTNCTFDGIVINVQRVMEECLAIKPDLIFLFDEAWYAYAYFHPIYRLRTGMGAANILRHNLRSSDGPRRHTLCLQQMGVDSIDEASNDVLMNTRLFPDPAHAVVRVYATQSTHKSLTALRQGSMIHVNDDLFSQCVNAAFTEAYFTHTSTSPNYQILASLDVGRSQMALEGNLLVKGQIEAALTLRRHAAQNALIAKYFRILTVRDMIPSQHRLTSTVDHFYQEEVLKKAVQLKPSSDWKSADVRVLERLWLSDDEFVLDPTRITLYTGNSGIDGDTFKVKWLMEKYGIQVNKTSRNSVLFQTNIGTTSSAIMYLLQCLEKAALEIDGTLKFSSDRERELHQRRIDDMTIRAPPLPNFSEFHKSLGPPQPAARGKNNTHEDEGGEVLVRDGDLRTPYFLAFDESHCAYYDIKEALECINNGQELVATSFIIPYPPGFPVAVPGQVLSAAILEFLIRLDVKEVHGLNAELGLRCFRPEVLASVTPTAGPPAAVQLPAANNMNESTAHSTAPSVTP</sequence>
<dbReference type="GO" id="GO:0016831">
    <property type="term" value="F:carboxy-lyase activity"/>
    <property type="evidence" value="ECO:0007669"/>
    <property type="project" value="InterPro"/>
</dbReference>
<dbReference type="GO" id="GO:0030170">
    <property type="term" value="F:pyridoxal phosphate binding"/>
    <property type="evidence" value="ECO:0007669"/>
    <property type="project" value="TreeGrafter"/>
</dbReference>
<gene>
    <name evidence="2" type="ORF">Vbra_4689</name>
</gene>
<feature type="domain" description="Orn/Lys/Arg decarboxylases family 1 pyridoxal-P attachment site" evidence="1">
    <location>
        <begin position="607"/>
        <end position="810"/>
    </location>
</feature>
<evidence type="ECO:0000259" key="1">
    <source>
        <dbReference type="Pfam" id="PF01276"/>
    </source>
</evidence>
<dbReference type="SUPFAM" id="SSF55904">
    <property type="entry name" value="Ornithine decarboxylase C-terminal domain"/>
    <property type="match status" value="1"/>
</dbReference>
<protein>
    <recommendedName>
        <fullName evidence="1">Orn/Lys/Arg decarboxylases family 1 pyridoxal-P attachment site domain-containing protein</fullName>
    </recommendedName>
</protein>
<dbReference type="PhylomeDB" id="A0A0G4EB82"/>
<dbReference type="VEuPathDB" id="CryptoDB:Vbra_4689"/>
<dbReference type="InterPro" id="IPR015421">
    <property type="entry name" value="PyrdxlP-dep_Trfase_major"/>
</dbReference>
<dbReference type="InParanoid" id="A0A0G4EB82"/>
<organism evidence="2 3">
    <name type="scientific">Vitrella brassicaformis (strain CCMP3155)</name>
    <dbReference type="NCBI Taxonomy" id="1169540"/>
    <lineage>
        <taxon>Eukaryota</taxon>
        <taxon>Sar</taxon>
        <taxon>Alveolata</taxon>
        <taxon>Colpodellida</taxon>
        <taxon>Vitrellaceae</taxon>
        <taxon>Vitrella</taxon>
    </lineage>
</organism>
<evidence type="ECO:0000313" key="2">
    <source>
        <dbReference type="EMBL" id="CEL92524.1"/>
    </source>
</evidence>
<feature type="domain" description="Orn/Lys/Arg decarboxylases family 1 pyridoxal-P attachment site" evidence="1">
    <location>
        <begin position="332"/>
        <end position="556"/>
    </location>
</feature>
<keyword evidence="3" id="KW-1185">Reference proteome</keyword>
<dbReference type="InterPro" id="IPR011193">
    <property type="entry name" value="Orn/lys/arg_de-COase"/>
</dbReference>
<dbReference type="InterPro" id="IPR015424">
    <property type="entry name" value="PyrdxlP-dep_Trfase"/>
</dbReference>
<dbReference type="SUPFAM" id="SSF53383">
    <property type="entry name" value="PLP-dependent transferases"/>
    <property type="match status" value="1"/>
</dbReference>